<feature type="binding site" evidence="11">
    <location>
        <position position="134"/>
    </location>
    <ligand>
        <name>oxalate</name>
        <dbReference type="ChEBI" id="CHEBI:30623"/>
    </ligand>
</feature>
<evidence type="ECO:0000256" key="8">
    <source>
        <dbReference type="ARBA" id="ARBA00022729"/>
    </source>
</evidence>
<sequence length="241" mass="25592">SFLPRHQKNHILLIHCIFTGGDKSMHPLMALGMLKHALFFLAIAAAATRMARGSDPDIISDFVLPPNVTSGAPLDGDFFTYTGMRWVADAGENRGAPLTVAEATVAQFPALSGESVSMAVLLFQPGAVNPPHTHPRSAELLFHGKGSLEVGFVDTTNKLYTQTLQPGDMFVFPKGLLHYQHCSGQREPCTAISAFGSASAGTVPVPGSVFTTGIDDVILAKALETNPATIRQIKAGFAHKA</sequence>
<dbReference type="SUPFAM" id="SSF51182">
    <property type="entry name" value="RmlC-like cupins"/>
    <property type="match status" value="1"/>
</dbReference>
<name>A0A1D1YVF1_9ARAE</name>
<gene>
    <name evidence="15" type="primary">Os09g0568700_3</name>
    <name evidence="15" type="ORF">g.48242</name>
</gene>
<feature type="binding site" evidence="12">
    <location>
        <position position="178"/>
    </location>
    <ligand>
        <name>Mn(2+)</name>
        <dbReference type="ChEBI" id="CHEBI:29035"/>
    </ligand>
</feature>
<protein>
    <recommendedName>
        <fullName evidence="13">Germin-like protein</fullName>
    </recommendedName>
</protein>
<dbReference type="PANTHER" id="PTHR31238">
    <property type="entry name" value="GERMIN-LIKE PROTEIN SUBFAMILY 3 MEMBER 3"/>
    <property type="match status" value="1"/>
</dbReference>
<dbReference type="InterPro" id="IPR001929">
    <property type="entry name" value="Germin"/>
</dbReference>
<evidence type="ECO:0000256" key="2">
    <source>
        <dbReference type="ARBA" id="ARBA00004271"/>
    </source>
</evidence>
<dbReference type="GO" id="GO:0030145">
    <property type="term" value="F:manganese ion binding"/>
    <property type="evidence" value="ECO:0007669"/>
    <property type="project" value="UniProtKB-UniRule"/>
</dbReference>
<evidence type="ECO:0000256" key="3">
    <source>
        <dbReference type="ARBA" id="ARBA00007456"/>
    </source>
</evidence>
<reference evidence="15" key="1">
    <citation type="submission" date="2015-07" db="EMBL/GenBank/DDBJ databases">
        <title>Transcriptome Assembly of Anthurium amnicola.</title>
        <authorList>
            <person name="Suzuki J."/>
        </authorList>
    </citation>
    <scope>NUCLEOTIDE SEQUENCE</scope>
</reference>
<dbReference type="GO" id="GO:0048046">
    <property type="term" value="C:apoplast"/>
    <property type="evidence" value="ECO:0007669"/>
    <property type="project" value="UniProtKB-SubCell"/>
</dbReference>
<keyword evidence="10 11" id="KW-0464">Manganese</keyword>
<keyword evidence="8" id="KW-0732">Signal</keyword>
<evidence type="ECO:0000256" key="7">
    <source>
        <dbReference type="ARBA" id="ARBA00022723"/>
    </source>
</evidence>
<evidence type="ECO:0000256" key="1">
    <source>
        <dbReference type="ARBA" id="ARBA00003629"/>
    </source>
</evidence>
<evidence type="ECO:0000256" key="6">
    <source>
        <dbReference type="ARBA" id="ARBA00022525"/>
    </source>
</evidence>
<feature type="non-terminal residue" evidence="15">
    <location>
        <position position="1"/>
    </location>
</feature>
<comment type="function">
    <text evidence="1">May play a role in plant defense. Probably has no oxalate oxidase activity even if the active site is conserved.</text>
</comment>
<feature type="binding site" evidence="12">
    <location>
        <position position="139"/>
    </location>
    <ligand>
        <name>Mn(2+)</name>
        <dbReference type="ChEBI" id="CHEBI:29035"/>
    </ligand>
</feature>
<dbReference type="InterPro" id="IPR006045">
    <property type="entry name" value="Cupin_1"/>
</dbReference>
<feature type="binding site" evidence="11">
    <location>
        <position position="139"/>
    </location>
    <ligand>
        <name>oxalate</name>
        <dbReference type="ChEBI" id="CHEBI:30623"/>
    </ligand>
</feature>
<comment type="similarity">
    <text evidence="3 13">Belongs to the germin family.</text>
</comment>
<dbReference type="FunFam" id="2.60.120.10:FF:000098">
    <property type="entry name" value="Germin-like protein 9-3"/>
    <property type="match status" value="1"/>
</dbReference>
<evidence type="ECO:0000259" key="14">
    <source>
        <dbReference type="SMART" id="SM00835"/>
    </source>
</evidence>
<keyword evidence="6 13" id="KW-0964">Secreted</keyword>
<feature type="binding site" evidence="11">
    <location>
        <position position="129"/>
    </location>
    <ligand>
        <name>oxalate</name>
        <dbReference type="ChEBI" id="CHEBI:30623"/>
    </ligand>
</feature>
<proteinExistence type="inferred from homology"/>
<evidence type="ECO:0000256" key="12">
    <source>
        <dbReference type="PIRSR" id="PIRSR601929-2"/>
    </source>
</evidence>
<keyword evidence="7 11" id="KW-0479">Metal-binding</keyword>
<dbReference type="PRINTS" id="PR00325">
    <property type="entry name" value="GERMIN"/>
</dbReference>
<dbReference type="CDD" id="cd02241">
    <property type="entry name" value="cupin_OxOx"/>
    <property type="match status" value="1"/>
</dbReference>
<dbReference type="AlphaFoldDB" id="A0A1D1YVF1"/>
<accession>A0A1D1YVF1</accession>
<dbReference type="Gene3D" id="2.60.120.10">
    <property type="entry name" value="Jelly Rolls"/>
    <property type="match status" value="1"/>
</dbReference>
<evidence type="ECO:0000256" key="9">
    <source>
        <dbReference type="ARBA" id="ARBA00023180"/>
    </source>
</evidence>
<dbReference type="SMART" id="SM00835">
    <property type="entry name" value="Cupin_1"/>
    <property type="match status" value="1"/>
</dbReference>
<evidence type="ECO:0000313" key="15">
    <source>
        <dbReference type="EMBL" id="JAT58592.1"/>
    </source>
</evidence>
<dbReference type="InterPro" id="IPR014710">
    <property type="entry name" value="RmlC-like_jellyroll"/>
</dbReference>
<evidence type="ECO:0000256" key="4">
    <source>
        <dbReference type="ARBA" id="ARBA00011268"/>
    </source>
</evidence>
<evidence type="ECO:0000256" key="10">
    <source>
        <dbReference type="ARBA" id="ARBA00023211"/>
    </source>
</evidence>
<feature type="binding site" evidence="12">
    <location>
        <position position="132"/>
    </location>
    <ligand>
        <name>Mn(2+)</name>
        <dbReference type="ChEBI" id="CHEBI:29035"/>
    </ligand>
</feature>
<dbReference type="EMBL" id="GDJX01009344">
    <property type="protein sequence ID" value="JAT58592.1"/>
    <property type="molecule type" value="Transcribed_RNA"/>
</dbReference>
<comment type="subunit">
    <text evidence="4">Oligomer (believed to be a pentamer but probably hexamer).</text>
</comment>
<keyword evidence="5 13" id="KW-0052">Apoplast</keyword>
<evidence type="ECO:0000256" key="5">
    <source>
        <dbReference type="ARBA" id="ARBA00022523"/>
    </source>
</evidence>
<feature type="binding site" evidence="12">
    <location>
        <position position="134"/>
    </location>
    <ligand>
        <name>Mn(2+)</name>
        <dbReference type="ChEBI" id="CHEBI:29035"/>
    </ligand>
</feature>
<organism evidence="15">
    <name type="scientific">Anthurium amnicola</name>
    <dbReference type="NCBI Taxonomy" id="1678845"/>
    <lineage>
        <taxon>Eukaryota</taxon>
        <taxon>Viridiplantae</taxon>
        <taxon>Streptophyta</taxon>
        <taxon>Embryophyta</taxon>
        <taxon>Tracheophyta</taxon>
        <taxon>Spermatophyta</taxon>
        <taxon>Magnoliopsida</taxon>
        <taxon>Liliopsida</taxon>
        <taxon>Araceae</taxon>
        <taxon>Pothoideae</taxon>
        <taxon>Potheae</taxon>
        <taxon>Anthurium</taxon>
    </lineage>
</organism>
<keyword evidence="9" id="KW-0325">Glycoprotein</keyword>
<dbReference type="InterPro" id="IPR011051">
    <property type="entry name" value="RmlC_Cupin_sf"/>
</dbReference>
<dbReference type="Pfam" id="PF00190">
    <property type="entry name" value="Cupin_1"/>
    <property type="match status" value="1"/>
</dbReference>
<feature type="domain" description="Cupin type-1" evidence="14">
    <location>
        <begin position="85"/>
        <end position="231"/>
    </location>
</feature>
<comment type="subcellular location">
    <subcellularLocation>
        <location evidence="2 13">Secreted</location>
        <location evidence="2 13">Extracellular space</location>
        <location evidence="2 13">Apoplast</location>
    </subcellularLocation>
</comment>
<evidence type="ECO:0000256" key="13">
    <source>
        <dbReference type="RuleBase" id="RU366015"/>
    </source>
</evidence>
<evidence type="ECO:0000256" key="11">
    <source>
        <dbReference type="PIRSR" id="PIRSR601929-1"/>
    </source>
</evidence>